<feature type="compositionally biased region" description="Gly residues" evidence="1">
    <location>
        <begin position="93"/>
        <end position="109"/>
    </location>
</feature>
<feature type="compositionally biased region" description="Acidic residues" evidence="1">
    <location>
        <begin position="78"/>
        <end position="88"/>
    </location>
</feature>
<dbReference type="RefSeq" id="WP_344858963.1">
    <property type="nucleotide sequence ID" value="NZ_BAAAUT010000017.1"/>
</dbReference>
<reference evidence="4" key="1">
    <citation type="journal article" date="2019" name="Int. J. Syst. Evol. Microbiol.">
        <title>The Global Catalogue of Microorganisms (GCM) 10K type strain sequencing project: providing services to taxonomists for standard genome sequencing and annotation.</title>
        <authorList>
            <consortium name="The Broad Institute Genomics Platform"/>
            <consortium name="The Broad Institute Genome Sequencing Center for Infectious Disease"/>
            <person name="Wu L."/>
            <person name="Ma J."/>
        </authorList>
    </citation>
    <scope>NUCLEOTIDE SEQUENCE [LARGE SCALE GENOMIC DNA]</scope>
    <source>
        <strain evidence="4">JCM 9373</strain>
    </source>
</reference>
<evidence type="ECO:0000313" key="4">
    <source>
        <dbReference type="Proteomes" id="UP001500320"/>
    </source>
</evidence>
<feature type="compositionally biased region" description="Low complexity" evidence="1">
    <location>
        <begin position="51"/>
        <end position="70"/>
    </location>
</feature>
<feature type="compositionally biased region" description="Low complexity" evidence="1">
    <location>
        <begin position="110"/>
        <end position="121"/>
    </location>
</feature>
<evidence type="ECO:0000313" key="3">
    <source>
        <dbReference type="EMBL" id="GAA3133393.1"/>
    </source>
</evidence>
<accession>A0ABP6N358</accession>
<sequence length="144" mass="14065">MSRHLRPIAAAALTGFGLLLTSTPASAQPDPNLPALPGTGGWVTCQCESGPATALIPPQAPAAPTAPAFPSMVPSAAGEDENGEDETETPGTGEPGTGEPGTGEPGTGEPGTEAPETEVPGAITVGDVETGDITTGPIVTVTVE</sequence>
<evidence type="ECO:0000256" key="1">
    <source>
        <dbReference type="SAM" id="MobiDB-lite"/>
    </source>
</evidence>
<gene>
    <name evidence="3" type="ORF">GCM10010466_24970</name>
</gene>
<feature type="signal peptide" evidence="2">
    <location>
        <begin position="1"/>
        <end position="27"/>
    </location>
</feature>
<name>A0ABP6N358_9ACTN</name>
<proteinExistence type="predicted"/>
<organism evidence="3 4">
    <name type="scientific">Planomonospora alba</name>
    <dbReference type="NCBI Taxonomy" id="161354"/>
    <lineage>
        <taxon>Bacteria</taxon>
        <taxon>Bacillati</taxon>
        <taxon>Actinomycetota</taxon>
        <taxon>Actinomycetes</taxon>
        <taxon>Streptosporangiales</taxon>
        <taxon>Streptosporangiaceae</taxon>
        <taxon>Planomonospora</taxon>
    </lineage>
</organism>
<feature type="chain" id="PRO_5047481127" evidence="2">
    <location>
        <begin position="28"/>
        <end position="144"/>
    </location>
</feature>
<dbReference type="EMBL" id="BAAAUT010000017">
    <property type="protein sequence ID" value="GAA3133393.1"/>
    <property type="molecule type" value="Genomic_DNA"/>
</dbReference>
<evidence type="ECO:0000256" key="2">
    <source>
        <dbReference type="SAM" id="SignalP"/>
    </source>
</evidence>
<dbReference type="Proteomes" id="UP001500320">
    <property type="component" value="Unassembled WGS sequence"/>
</dbReference>
<keyword evidence="2" id="KW-0732">Signal</keyword>
<protein>
    <submittedName>
        <fullName evidence="3">Uncharacterized protein</fullName>
    </submittedName>
</protein>
<feature type="region of interest" description="Disordered" evidence="1">
    <location>
        <begin position="48"/>
        <end position="144"/>
    </location>
</feature>
<comment type="caution">
    <text evidence="3">The sequence shown here is derived from an EMBL/GenBank/DDBJ whole genome shotgun (WGS) entry which is preliminary data.</text>
</comment>
<keyword evidence="4" id="KW-1185">Reference proteome</keyword>